<dbReference type="EMBL" id="CP013694">
    <property type="protein sequence ID" value="ALU29414.1"/>
    <property type="molecule type" value="Genomic_DNA"/>
</dbReference>
<dbReference type="OrthoDB" id="37016at2157"/>
<dbReference type="PaxDb" id="1435377-SUSAZ_01025"/>
<sequence>MSELDLILNRKKTEQKVEASEQKVESRQETSKSTTQKLAETKTSETQEKVNENDASKSPREDLEEVKSSPNSNSEVKVDNIKGIMKKFIDRDPKIGIWSYPSFLVLQYLYHTVPGFKMSKIAKDALERGLREIYPDLFRIAEEVTLESKKS</sequence>
<protein>
    <submittedName>
        <fullName evidence="3">Uncharacterized protein</fullName>
    </submittedName>
</protein>
<evidence type="ECO:0000313" key="3">
    <source>
        <dbReference type="EMBL" id="ALU32142.1"/>
    </source>
</evidence>
<dbReference type="Proteomes" id="UP000060043">
    <property type="component" value="Chromosome"/>
</dbReference>
<dbReference type="GeneID" id="14550731"/>
<evidence type="ECO:0000313" key="5">
    <source>
        <dbReference type="Proteomes" id="UP000065473"/>
    </source>
</evidence>
<dbReference type="AlphaFoldDB" id="A0A0U3FWP0"/>
<gene>
    <name evidence="2" type="ORF">ATY89_05270</name>
    <name evidence="3" type="ORF">ATZ20_08290</name>
</gene>
<dbReference type="EMBL" id="CP013695">
    <property type="protein sequence ID" value="ALU32142.1"/>
    <property type="molecule type" value="Genomic_DNA"/>
</dbReference>
<dbReference type="RefSeq" id="WP_011277123.1">
    <property type="nucleotide sequence ID" value="NZ_BHWZ01000001.1"/>
</dbReference>
<proteinExistence type="predicted"/>
<feature type="compositionally biased region" description="Basic and acidic residues" evidence="1">
    <location>
        <begin position="11"/>
        <end position="30"/>
    </location>
</feature>
<evidence type="ECO:0000313" key="4">
    <source>
        <dbReference type="Proteomes" id="UP000060043"/>
    </source>
</evidence>
<organism evidence="3 4">
    <name type="scientific">Sulfolobus acidocaldarius</name>
    <dbReference type="NCBI Taxonomy" id="2285"/>
    <lineage>
        <taxon>Archaea</taxon>
        <taxon>Thermoproteota</taxon>
        <taxon>Thermoprotei</taxon>
        <taxon>Sulfolobales</taxon>
        <taxon>Sulfolobaceae</taxon>
        <taxon>Sulfolobus</taxon>
    </lineage>
</organism>
<evidence type="ECO:0000313" key="2">
    <source>
        <dbReference type="EMBL" id="ALU29414.1"/>
    </source>
</evidence>
<feature type="compositionally biased region" description="Basic and acidic residues" evidence="1">
    <location>
        <begin position="39"/>
        <end position="67"/>
    </location>
</feature>
<accession>A0A0U3FWP0</accession>
<dbReference type="STRING" id="1435377.SUSAZ_01025"/>
<reference evidence="4 5" key="1">
    <citation type="submission" date="2015-12" db="EMBL/GenBank/DDBJ databases">
        <title>A stable core within a dynamic pangenome in Sulfolobus acidocaldarius.</title>
        <authorList>
            <person name="Anderson R."/>
            <person name="Kouris A."/>
            <person name="Seward C."/>
            <person name="Campbell K."/>
            <person name="Whitaker R."/>
        </authorList>
    </citation>
    <scope>NUCLEOTIDE SEQUENCE [LARGE SCALE GENOMIC DNA]</scope>
    <source>
        <strain evidence="2 5">GG12-C01-09</strain>
        <strain evidence="3 4">NG05B_CO5_07</strain>
    </source>
</reference>
<dbReference type="Proteomes" id="UP000065473">
    <property type="component" value="Chromosome"/>
</dbReference>
<name>A0A0U3FWP0_9CREN</name>
<evidence type="ECO:0000256" key="1">
    <source>
        <dbReference type="SAM" id="MobiDB-lite"/>
    </source>
</evidence>
<feature type="region of interest" description="Disordered" evidence="1">
    <location>
        <begin position="1"/>
        <end position="76"/>
    </location>
</feature>